<keyword evidence="2" id="KW-1185">Reference proteome</keyword>
<gene>
    <name evidence="1" type="ORF">BaRGS_00014944</name>
</gene>
<feature type="non-terminal residue" evidence="1">
    <location>
        <position position="1"/>
    </location>
</feature>
<dbReference type="AlphaFoldDB" id="A0ABD0L3J7"/>
<dbReference type="EMBL" id="JACVVK020000089">
    <property type="protein sequence ID" value="KAK7493803.1"/>
    <property type="molecule type" value="Genomic_DNA"/>
</dbReference>
<feature type="non-terminal residue" evidence="1">
    <location>
        <position position="198"/>
    </location>
</feature>
<evidence type="ECO:0000313" key="2">
    <source>
        <dbReference type="Proteomes" id="UP001519460"/>
    </source>
</evidence>
<sequence>SRLSALTALFIKRPTLHGVVNCLYRPVTQTRGAAAACNTERRECRTGGGEGVRDGEDGGRGGEVMHAVDQTEPRRVKYNWYTDIFSLVKDTKPRYTTPRCEGEGYGKYETALLKTSRLLRQSSVKEIQLVVSFQVNDAMRLCYSLWKREKDAVIAIISVEAFCVIRSILVSFVLGAAMESKWLKSEVNGTVTQRPCTL</sequence>
<accession>A0ABD0L3J7</accession>
<organism evidence="1 2">
    <name type="scientific">Batillaria attramentaria</name>
    <dbReference type="NCBI Taxonomy" id="370345"/>
    <lineage>
        <taxon>Eukaryota</taxon>
        <taxon>Metazoa</taxon>
        <taxon>Spiralia</taxon>
        <taxon>Lophotrochozoa</taxon>
        <taxon>Mollusca</taxon>
        <taxon>Gastropoda</taxon>
        <taxon>Caenogastropoda</taxon>
        <taxon>Sorbeoconcha</taxon>
        <taxon>Cerithioidea</taxon>
        <taxon>Batillariidae</taxon>
        <taxon>Batillaria</taxon>
    </lineage>
</organism>
<evidence type="ECO:0000313" key="1">
    <source>
        <dbReference type="EMBL" id="KAK7493803.1"/>
    </source>
</evidence>
<name>A0ABD0L3J7_9CAEN</name>
<protein>
    <submittedName>
        <fullName evidence="1">Uncharacterized protein</fullName>
    </submittedName>
</protein>
<reference evidence="1 2" key="1">
    <citation type="journal article" date="2023" name="Sci. Data">
        <title>Genome assembly of the Korean intertidal mud-creeper Batillaria attramentaria.</title>
        <authorList>
            <person name="Patra A.K."/>
            <person name="Ho P.T."/>
            <person name="Jun S."/>
            <person name="Lee S.J."/>
            <person name="Kim Y."/>
            <person name="Won Y.J."/>
        </authorList>
    </citation>
    <scope>NUCLEOTIDE SEQUENCE [LARGE SCALE GENOMIC DNA]</scope>
    <source>
        <strain evidence="1">Wonlab-2016</strain>
    </source>
</reference>
<comment type="caution">
    <text evidence="1">The sequence shown here is derived from an EMBL/GenBank/DDBJ whole genome shotgun (WGS) entry which is preliminary data.</text>
</comment>
<proteinExistence type="predicted"/>
<dbReference type="Proteomes" id="UP001519460">
    <property type="component" value="Unassembled WGS sequence"/>
</dbReference>